<organism evidence="2 3">
    <name type="scientific">Sphingomonas gilva</name>
    <dbReference type="NCBI Taxonomy" id="2305907"/>
    <lineage>
        <taxon>Bacteria</taxon>
        <taxon>Pseudomonadati</taxon>
        <taxon>Pseudomonadota</taxon>
        <taxon>Alphaproteobacteria</taxon>
        <taxon>Sphingomonadales</taxon>
        <taxon>Sphingomonadaceae</taxon>
        <taxon>Sphingomonas</taxon>
    </lineage>
</organism>
<evidence type="ECO:0000256" key="1">
    <source>
        <dbReference type="SAM" id="MobiDB-lite"/>
    </source>
</evidence>
<name>A0A396RNS2_9SPHN</name>
<comment type="caution">
    <text evidence="2">The sequence shown here is derived from an EMBL/GenBank/DDBJ whole genome shotgun (WGS) entry which is preliminary data.</text>
</comment>
<reference evidence="2 3" key="1">
    <citation type="submission" date="2018-08" db="EMBL/GenBank/DDBJ databases">
        <title>The multiple taxonomic identification of Sphingomonas gilva.</title>
        <authorList>
            <person name="Zhu D."/>
            <person name="Zheng S."/>
        </authorList>
    </citation>
    <scope>NUCLEOTIDE SEQUENCE [LARGE SCALE GENOMIC DNA]</scope>
    <source>
        <strain evidence="2 3">ZDH117</strain>
    </source>
</reference>
<protein>
    <submittedName>
        <fullName evidence="2">Uncharacterized protein</fullName>
    </submittedName>
</protein>
<keyword evidence="3" id="KW-1185">Reference proteome</keyword>
<dbReference type="Proteomes" id="UP000266693">
    <property type="component" value="Unassembled WGS sequence"/>
</dbReference>
<proteinExistence type="predicted"/>
<evidence type="ECO:0000313" key="2">
    <source>
        <dbReference type="EMBL" id="RHW18154.1"/>
    </source>
</evidence>
<dbReference type="EMBL" id="QWLV01000002">
    <property type="protein sequence ID" value="RHW18154.1"/>
    <property type="molecule type" value="Genomic_DNA"/>
</dbReference>
<evidence type="ECO:0000313" key="3">
    <source>
        <dbReference type="Proteomes" id="UP000266693"/>
    </source>
</evidence>
<dbReference type="RefSeq" id="WP_118863344.1">
    <property type="nucleotide sequence ID" value="NZ_QWLV01000002.1"/>
</dbReference>
<dbReference type="AlphaFoldDB" id="A0A396RNS2"/>
<accession>A0A396RNS2</accession>
<feature type="region of interest" description="Disordered" evidence="1">
    <location>
        <begin position="59"/>
        <end position="80"/>
    </location>
</feature>
<sequence length="80" mass="8848">MNTKELATLLDKVFGEPHVVSADPALELSYAMLRVLARRHGPDFISEVRAEIVNKATRLEGSERAEDRANASEIRSILDG</sequence>
<gene>
    <name evidence="2" type="ORF">D1610_06625</name>
</gene>